<protein>
    <recommendedName>
        <fullName evidence="1">Ribbon-helix-helix protein CopG domain-containing protein</fullName>
    </recommendedName>
</protein>
<gene>
    <name evidence="2" type="ORF">S12H4_37951</name>
</gene>
<evidence type="ECO:0000313" key="2">
    <source>
        <dbReference type="EMBL" id="GAI88943.1"/>
    </source>
</evidence>
<dbReference type="AlphaFoldDB" id="X1S7N3"/>
<dbReference type="GO" id="GO:0006355">
    <property type="term" value="P:regulation of DNA-templated transcription"/>
    <property type="evidence" value="ECO:0007669"/>
    <property type="project" value="InterPro"/>
</dbReference>
<reference evidence="2" key="1">
    <citation type="journal article" date="2014" name="Front. Microbiol.">
        <title>High frequency of phylogenetically diverse reductive dehalogenase-homologous genes in deep subseafloor sedimentary metagenomes.</title>
        <authorList>
            <person name="Kawai M."/>
            <person name="Futagami T."/>
            <person name="Toyoda A."/>
            <person name="Takaki Y."/>
            <person name="Nishi S."/>
            <person name="Hori S."/>
            <person name="Arai W."/>
            <person name="Tsubouchi T."/>
            <person name="Morono Y."/>
            <person name="Uchiyama I."/>
            <person name="Ito T."/>
            <person name="Fujiyama A."/>
            <person name="Inagaki F."/>
            <person name="Takami H."/>
        </authorList>
    </citation>
    <scope>NUCLEOTIDE SEQUENCE</scope>
    <source>
        <strain evidence="2">Expedition CK06-06</strain>
    </source>
</reference>
<organism evidence="2">
    <name type="scientific">marine sediment metagenome</name>
    <dbReference type="NCBI Taxonomy" id="412755"/>
    <lineage>
        <taxon>unclassified sequences</taxon>
        <taxon>metagenomes</taxon>
        <taxon>ecological metagenomes</taxon>
    </lineage>
</organism>
<feature type="domain" description="Ribbon-helix-helix protein CopG" evidence="1">
    <location>
        <begin position="15"/>
        <end position="45"/>
    </location>
</feature>
<sequence>MVKRKQKQKMIRFLVPVEDAKKIEEEAAKLNLSVSAFIRLLIKQWSDGIRFERREG</sequence>
<dbReference type="EMBL" id="BARW01022795">
    <property type="protein sequence ID" value="GAI88943.1"/>
    <property type="molecule type" value="Genomic_DNA"/>
</dbReference>
<dbReference type="Pfam" id="PF01402">
    <property type="entry name" value="RHH_1"/>
    <property type="match status" value="1"/>
</dbReference>
<name>X1S7N3_9ZZZZ</name>
<evidence type="ECO:0000259" key="1">
    <source>
        <dbReference type="Pfam" id="PF01402"/>
    </source>
</evidence>
<accession>X1S7N3</accession>
<comment type="caution">
    <text evidence="2">The sequence shown here is derived from an EMBL/GenBank/DDBJ whole genome shotgun (WGS) entry which is preliminary data.</text>
</comment>
<dbReference type="InterPro" id="IPR002145">
    <property type="entry name" value="CopG"/>
</dbReference>
<proteinExistence type="predicted"/>